<evidence type="ECO:0000313" key="2">
    <source>
        <dbReference type="Proteomes" id="UP000051574"/>
    </source>
</evidence>
<feature type="non-terminal residue" evidence="1">
    <location>
        <position position="1"/>
    </location>
</feature>
<keyword evidence="2" id="KW-1185">Reference proteome</keyword>
<organism evidence="1 2">
    <name type="scientific">Oryctes borbonicus</name>
    <dbReference type="NCBI Taxonomy" id="1629725"/>
    <lineage>
        <taxon>Eukaryota</taxon>
        <taxon>Metazoa</taxon>
        <taxon>Ecdysozoa</taxon>
        <taxon>Arthropoda</taxon>
        <taxon>Hexapoda</taxon>
        <taxon>Insecta</taxon>
        <taxon>Pterygota</taxon>
        <taxon>Neoptera</taxon>
        <taxon>Endopterygota</taxon>
        <taxon>Coleoptera</taxon>
        <taxon>Polyphaga</taxon>
        <taxon>Scarabaeiformia</taxon>
        <taxon>Scarabaeidae</taxon>
        <taxon>Dynastinae</taxon>
        <taxon>Oryctes</taxon>
    </lineage>
</organism>
<proteinExistence type="predicted"/>
<dbReference type="Proteomes" id="UP000051574">
    <property type="component" value="Unassembled WGS sequence"/>
</dbReference>
<evidence type="ECO:0000313" key="1">
    <source>
        <dbReference type="EMBL" id="KRT80338.1"/>
    </source>
</evidence>
<accession>A0A0T6AZ55</accession>
<dbReference type="AlphaFoldDB" id="A0A0T6AZ55"/>
<protein>
    <recommendedName>
        <fullName evidence="3">DUF4758 domain-containing protein</fullName>
    </recommendedName>
</protein>
<gene>
    <name evidence="1" type="ORF">AMK59_8086</name>
</gene>
<sequence length="618" mass="68618">FQFPELSESLDNPALNLKTTVIWSTEYETKTQLQSKNKTYTFVVTRVNGDEQFVTSSTEVLPHTKTITLTEPVIKYTTLTILDLDVQDVLPTTTPTFVTPENNTQEARWLEEARYNLATRVMSNGVEVIVAGDKSTLPGEPDVKRILPSSIYKPVTLKPSTLSDHMMMQLPQESSNIDIFPSSLYQNQFVTKTCLTTFTFLTTFVENGTTAVSSRKQVISNVATEERNTGKISPTSSTGITLTQHPNLSVGIFPTTYTYFNTIMDGEQPLVVQSKHTITNTVTAADDYLFLLQPSEQASAVKDTNTYYSTVTLQKTLRENDVTKVVSTEEVVTQVVITESIPPKATSVMTSYIALDVEDPEPSQEELTTSDVVKTYFITYTYYNTVADNGQSYVQTNISTSTDVETEKIYLQPKRTSSRSKIISTAPIEDLNNQNDKEIKIFATKTYLTTFTSRTTMLSEKPSGEEATVVSSRFRIVENVVTETIDSSILEKNFLSSVNKEIKDGDTLTKIATINGQQMEVVFVAKEKIKPTRVLPIVKTQMPELTKKSDVIQPSNPSIITGSTIVFVDEDDDPFKLAASEPTPIIVTSKIAKTTTLKNNLNSLLSSEIVTKASKNSK</sequence>
<comment type="caution">
    <text evidence="1">The sequence shown here is derived from an EMBL/GenBank/DDBJ whole genome shotgun (WGS) entry which is preliminary data.</text>
</comment>
<evidence type="ECO:0008006" key="3">
    <source>
        <dbReference type="Google" id="ProtNLM"/>
    </source>
</evidence>
<feature type="non-terminal residue" evidence="1">
    <location>
        <position position="618"/>
    </location>
</feature>
<dbReference type="EMBL" id="LJIG01022483">
    <property type="protein sequence ID" value="KRT80338.1"/>
    <property type="molecule type" value="Genomic_DNA"/>
</dbReference>
<reference evidence="1 2" key="1">
    <citation type="submission" date="2015-09" db="EMBL/GenBank/DDBJ databases">
        <title>Draft genome of the scarab beetle Oryctes borbonicus.</title>
        <authorList>
            <person name="Meyer J.M."/>
            <person name="Markov G.V."/>
            <person name="Baskaran P."/>
            <person name="Herrmann M."/>
            <person name="Sommer R.J."/>
            <person name="Roedelsperger C."/>
        </authorList>
    </citation>
    <scope>NUCLEOTIDE SEQUENCE [LARGE SCALE GENOMIC DNA]</scope>
    <source>
        <strain evidence="1">OB123</strain>
        <tissue evidence="1">Whole animal</tissue>
    </source>
</reference>
<dbReference type="PANTHER" id="PTHR39072:SF2">
    <property type="match status" value="1"/>
</dbReference>
<dbReference type="PANTHER" id="PTHR39072">
    <property type="entry name" value="RE48511P"/>
    <property type="match status" value="1"/>
</dbReference>
<name>A0A0T6AZ55_9SCAR</name>
<dbReference type="OrthoDB" id="10040649at2759"/>